<dbReference type="InterPro" id="IPR025857">
    <property type="entry name" value="MacB_PCD"/>
</dbReference>
<proteinExistence type="predicted"/>
<sequence>MLISYFKTAIRALKRNWSYSVINVLGLTLGLACCVVLFVAVRYELSFDRHHRHADRIYRMLGVSKSSPETPNTGITFPALAALRNDFPELKHQLTMVSRVRRAVVSVGGTAATEKKRFQEPDGVITFAEPEYFNLFDYEWKKGSPQSLTNPNTVVLSERMARKYFGNTDPMGKTIRIDNQMDFVVTGIVQAPPATSSFPFDVFLTHASVVAFGNTSPIDDWKSSYGGAQIYLLLPPSLTLARMESQLVSFVKKYHSPEDAKKFKYALQPLTDIHFATNTTNFARRSVSIEMIWAMALIGIFILVTACINFVNLATAQAIRRAREVGVRKVLGSTRSQLLRQFLGETSVLTSIAVMLALLVAELAWPYVGDLLNIPTGAVSLFSPVILVFLAGLGVLTTVLAGFYPALILSGYQPILALKGKMKTTRSAHYFTLRRGLIIGQFAVSQFLLIGTIIAYYQMDYFRSADLGFSRDAILTVKLPGNEPGQLENLRAKLAGLPSVQSLSFSMTTPSSAFNWSTGFRFENQEKDPDYGVVMRPADTSYIRTYGLKLLAGRNYLPADTIRELIVNETFVKRLGFQNPEQIIGKKMKVAGEDIEKQIVGVVKDFNVFSLRDQVEPSVLTTQRGNYTTLGMKLAGQEGGVKGISQLLKEVETAWQSTFPEFVFSYEFLDETLANFYQGEERSYALFRLLAVIALFIGCLGLYGVVSFMAESRTKEIGIRKSLGATTAHIFGLFSIDFVKLVGMAMVISSPLGWYVMKQWLSKFAYRIEIEWWMFVLSGAIAIGIAILTVSYQSIRAALVNPVKSLKTE</sequence>
<dbReference type="Pfam" id="PF12704">
    <property type="entry name" value="MacB_PCD"/>
    <property type="match status" value="1"/>
</dbReference>
<dbReference type="InterPro" id="IPR050250">
    <property type="entry name" value="Macrolide_Exporter_MacB"/>
</dbReference>
<feature type="domain" description="MacB-like periplasmic core" evidence="8">
    <location>
        <begin position="20"/>
        <end position="247"/>
    </location>
</feature>
<accession>A0A7W5ZRI6</accession>
<comment type="caution">
    <text evidence="9">The sequence shown here is derived from an EMBL/GenBank/DDBJ whole genome shotgun (WGS) entry which is preliminary data.</text>
</comment>
<evidence type="ECO:0000256" key="5">
    <source>
        <dbReference type="ARBA" id="ARBA00023136"/>
    </source>
</evidence>
<dbReference type="Proteomes" id="UP000541352">
    <property type="component" value="Unassembled WGS sequence"/>
</dbReference>
<evidence type="ECO:0000259" key="7">
    <source>
        <dbReference type="Pfam" id="PF02687"/>
    </source>
</evidence>
<comment type="subcellular location">
    <subcellularLocation>
        <location evidence="1">Cell membrane</location>
        <topology evidence="1">Multi-pass membrane protein</topology>
    </subcellularLocation>
</comment>
<evidence type="ECO:0000256" key="6">
    <source>
        <dbReference type="SAM" id="Phobius"/>
    </source>
</evidence>
<dbReference type="AlphaFoldDB" id="A0A7W5ZRI6"/>
<evidence type="ECO:0000313" key="9">
    <source>
        <dbReference type="EMBL" id="MBB3840282.1"/>
    </source>
</evidence>
<feature type="transmembrane region" description="Helical" evidence="6">
    <location>
        <begin position="433"/>
        <end position="457"/>
    </location>
</feature>
<feature type="transmembrane region" description="Helical" evidence="6">
    <location>
        <begin position="21"/>
        <end position="43"/>
    </location>
</feature>
<dbReference type="RefSeq" id="WP_183977164.1">
    <property type="nucleotide sequence ID" value="NZ_JACIBY010000010.1"/>
</dbReference>
<dbReference type="PANTHER" id="PTHR30572:SF18">
    <property type="entry name" value="ABC-TYPE MACROLIDE FAMILY EXPORT SYSTEM PERMEASE COMPONENT 2"/>
    <property type="match status" value="1"/>
</dbReference>
<evidence type="ECO:0000313" key="10">
    <source>
        <dbReference type="Proteomes" id="UP000541352"/>
    </source>
</evidence>
<reference evidence="9 10" key="1">
    <citation type="submission" date="2020-08" db="EMBL/GenBank/DDBJ databases">
        <title>Genomic Encyclopedia of Type Strains, Phase IV (KMG-IV): sequencing the most valuable type-strain genomes for metagenomic binning, comparative biology and taxonomic classification.</title>
        <authorList>
            <person name="Goeker M."/>
        </authorList>
    </citation>
    <scope>NUCLEOTIDE SEQUENCE [LARGE SCALE GENOMIC DNA]</scope>
    <source>
        <strain evidence="9 10">DSM 17976</strain>
    </source>
</reference>
<gene>
    <name evidence="9" type="ORF">FHS57_004302</name>
</gene>
<evidence type="ECO:0000256" key="4">
    <source>
        <dbReference type="ARBA" id="ARBA00022989"/>
    </source>
</evidence>
<feature type="transmembrane region" description="Helical" evidence="6">
    <location>
        <begin position="685"/>
        <end position="709"/>
    </location>
</feature>
<evidence type="ECO:0000256" key="3">
    <source>
        <dbReference type="ARBA" id="ARBA00022692"/>
    </source>
</evidence>
<evidence type="ECO:0000256" key="2">
    <source>
        <dbReference type="ARBA" id="ARBA00022475"/>
    </source>
</evidence>
<feature type="transmembrane region" description="Helical" evidence="6">
    <location>
        <begin position="385"/>
        <end position="412"/>
    </location>
</feature>
<dbReference type="GO" id="GO:0022857">
    <property type="term" value="F:transmembrane transporter activity"/>
    <property type="evidence" value="ECO:0007669"/>
    <property type="project" value="TreeGrafter"/>
</dbReference>
<feature type="transmembrane region" description="Helical" evidence="6">
    <location>
        <begin position="291"/>
        <end position="313"/>
    </location>
</feature>
<keyword evidence="5 6" id="KW-0472">Membrane</keyword>
<dbReference type="Pfam" id="PF02687">
    <property type="entry name" value="FtsX"/>
    <property type="match status" value="2"/>
</dbReference>
<keyword evidence="2" id="KW-1003">Cell membrane</keyword>
<evidence type="ECO:0000256" key="1">
    <source>
        <dbReference type="ARBA" id="ARBA00004651"/>
    </source>
</evidence>
<dbReference type="EMBL" id="JACIBY010000010">
    <property type="protein sequence ID" value="MBB3840282.1"/>
    <property type="molecule type" value="Genomic_DNA"/>
</dbReference>
<keyword evidence="3 6" id="KW-0812">Transmembrane</keyword>
<dbReference type="PANTHER" id="PTHR30572">
    <property type="entry name" value="MEMBRANE COMPONENT OF TRANSPORTER-RELATED"/>
    <property type="match status" value="1"/>
</dbReference>
<name>A0A7W5ZRI6_9BACT</name>
<evidence type="ECO:0000259" key="8">
    <source>
        <dbReference type="Pfam" id="PF12704"/>
    </source>
</evidence>
<keyword evidence="4 6" id="KW-1133">Transmembrane helix</keyword>
<dbReference type="InterPro" id="IPR003838">
    <property type="entry name" value="ABC3_permease_C"/>
</dbReference>
<dbReference type="PROSITE" id="PS51257">
    <property type="entry name" value="PROKAR_LIPOPROTEIN"/>
    <property type="match status" value="1"/>
</dbReference>
<feature type="transmembrane region" description="Helical" evidence="6">
    <location>
        <begin position="730"/>
        <end position="752"/>
    </location>
</feature>
<keyword evidence="10" id="KW-1185">Reference proteome</keyword>
<protein>
    <submittedName>
        <fullName evidence="9">Putative permease</fullName>
    </submittedName>
</protein>
<organism evidence="9 10">
    <name type="scientific">Runella defluvii</name>
    <dbReference type="NCBI Taxonomy" id="370973"/>
    <lineage>
        <taxon>Bacteria</taxon>
        <taxon>Pseudomonadati</taxon>
        <taxon>Bacteroidota</taxon>
        <taxon>Cytophagia</taxon>
        <taxon>Cytophagales</taxon>
        <taxon>Spirosomataceae</taxon>
        <taxon>Runella</taxon>
    </lineage>
</organism>
<feature type="domain" description="ABC3 transporter permease C-terminal" evidence="7">
    <location>
        <begin position="689"/>
        <end position="798"/>
    </location>
</feature>
<feature type="transmembrane region" description="Helical" evidence="6">
    <location>
        <begin position="772"/>
        <end position="792"/>
    </location>
</feature>
<feature type="domain" description="ABC3 transporter permease C-terminal" evidence="7">
    <location>
        <begin position="297"/>
        <end position="413"/>
    </location>
</feature>
<feature type="transmembrane region" description="Helical" evidence="6">
    <location>
        <begin position="342"/>
        <end position="365"/>
    </location>
</feature>
<dbReference type="GO" id="GO:0005886">
    <property type="term" value="C:plasma membrane"/>
    <property type="evidence" value="ECO:0007669"/>
    <property type="project" value="UniProtKB-SubCell"/>
</dbReference>